<evidence type="ECO:0000256" key="1">
    <source>
        <dbReference type="ARBA" id="ARBA00001946"/>
    </source>
</evidence>
<name>A0AAU6TAD0_9GAMM</name>
<dbReference type="NCBIfam" id="TIGR00254">
    <property type="entry name" value="GGDEF"/>
    <property type="match status" value="1"/>
</dbReference>
<gene>
    <name evidence="5" type="ORF">MRK42_02120</name>
</gene>
<reference evidence="5" key="1">
    <citation type="submission" date="2022-03" db="EMBL/GenBank/DDBJ databases">
        <title>Sea Food Isolates.</title>
        <authorList>
            <person name="Li C."/>
        </authorList>
    </citation>
    <scope>NUCLEOTIDE SEQUENCE</scope>
    <source>
        <strain evidence="5">19NY04SH05-1</strain>
    </source>
</reference>
<feature type="domain" description="GGDEF" evidence="4">
    <location>
        <begin position="213"/>
        <end position="345"/>
    </location>
</feature>
<dbReference type="RefSeq" id="WP_026455834.1">
    <property type="nucleotide sequence ID" value="NZ_CP095328.1"/>
</dbReference>
<dbReference type="InterPro" id="IPR000160">
    <property type="entry name" value="GGDEF_dom"/>
</dbReference>
<dbReference type="InterPro" id="IPR050469">
    <property type="entry name" value="Diguanylate_Cyclase"/>
</dbReference>
<evidence type="ECO:0000256" key="2">
    <source>
        <dbReference type="ARBA" id="ARBA00012528"/>
    </source>
</evidence>
<dbReference type="Pfam" id="PF01590">
    <property type="entry name" value="GAF"/>
    <property type="match status" value="1"/>
</dbReference>
<dbReference type="GeneID" id="92810296"/>
<dbReference type="EC" id="2.7.7.65" evidence="2"/>
<dbReference type="AlphaFoldDB" id="A0AAU6TAD0"/>
<dbReference type="PROSITE" id="PS50887">
    <property type="entry name" value="GGDEF"/>
    <property type="match status" value="1"/>
</dbReference>
<comment type="catalytic activity">
    <reaction evidence="3">
        <text>2 GTP = 3',3'-c-di-GMP + 2 diphosphate</text>
        <dbReference type="Rhea" id="RHEA:24898"/>
        <dbReference type="ChEBI" id="CHEBI:33019"/>
        <dbReference type="ChEBI" id="CHEBI:37565"/>
        <dbReference type="ChEBI" id="CHEBI:58805"/>
        <dbReference type="EC" id="2.7.7.65"/>
    </reaction>
</comment>
<dbReference type="CDD" id="cd01949">
    <property type="entry name" value="GGDEF"/>
    <property type="match status" value="1"/>
</dbReference>
<evidence type="ECO:0000313" key="5">
    <source>
        <dbReference type="EMBL" id="XAG41851.1"/>
    </source>
</evidence>
<accession>A0AAU6TAD0</accession>
<protein>
    <recommendedName>
        <fullName evidence="2">diguanylate cyclase</fullName>
        <ecNumber evidence="2">2.7.7.65</ecNumber>
    </recommendedName>
</protein>
<dbReference type="SUPFAM" id="SSF55781">
    <property type="entry name" value="GAF domain-like"/>
    <property type="match status" value="1"/>
</dbReference>
<evidence type="ECO:0000256" key="3">
    <source>
        <dbReference type="ARBA" id="ARBA00034247"/>
    </source>
</evidence>
<dbReference type="SMART" id="SM00065">
    <property type="entry name" value="GAF"/>
    <property type="match status" value="1"/>
</dbReference>
<dbReference type="PANTHER" id="PTHR45138">
    <property type="entry name" value="REGULATORY COMPONENTS OF SENSORY TRANSDUCTION SYSTEM"/>
    <property type="match status" value="1"/>
</dbReference>
<comment type="cofactor">
    <cofactor evidence="1">
        <name>Mg(2+)</name>
        <dbReference type="ChEBI" id="CHEBI:18420"/>
    </cofactor>
</comment>
<proteinExistence type="predicted"/>
<dbReference type="InterPro" id="IPR029016">
    <property type="entry name" value="GAF-like_dom_sf"/>
</dbReference>
<dbReference type="SMART" id="SM00267">
    <property type="entry name" value="GGDEF"/>
    <property type="match status" value="1"/>
</dbReference>
<organism evidence="5">
    <name type="scientific">Aeromonas sp. 19NY04SH05-1</name>
    <dbReference type="NCBI Taxonomy" id="2920537"/>
    <lineage>
        <taxon>Bacteria</taxon>
        <taxon>Pseudomonadati</taxon>
        <taxon>Pseudomonadota</taxon>
        <taxon>Gammaproteobacteria</taxon>
        <taxon>Aeromonadales</taxon>
        <taxon>Aeromonadaceae</taxon>
        <taxon>Aeromonas</taxon>
    </lineage>
</organism>
<dbReference type="EMBL" id="CP095328">
    <property type="protein sequence ID" value="XAG41851.1"/>
    <property type="molecule type" value="Genomic_DNA"/>
</dbReference>
<dbReference type="InterPro" id="IPR043128">
    <property type="entry name" value="Rev_trsase/Diguanyl_cyclase"/>
</dbReference>
<dbReference type="FunFam" id="3.30.70.270:FF:000001">
    <property type="entry name" value="Diguanylate cyclase domain protein"/>
    <property type="match status" value="1"/>
</dbReference>
<evidence type="ECO:0000259" key="4">
    <source>
        <dbReference type="PROSITE" id="PS50887"/>
    </source>
</evidence>
<dbReference type="Gene3D" id="3.30.70.270">
    <property type="match status" value="1"/>
</dbReference>
<dbReference type="Pfam" id="PF00990">
    <property type="entry name" value="GGDEF"/>
    <property type="match status" value="1"/>
</dbReference>
<dbReference type="PANTHER" id="PTHR45138:SF9">
    <property type="entry name" value="DIGUANYLATE CYCLASE DGCM-RELATED"/>
    <property type="match status" value="1"/>
</dbReference>
<dbReference type="InterPro" id="IPR003018">
    <property type="entry name" value="GAF"/>
</dbReference>
<dbReference type="InterPro" id="IPR029787">
    <property type="entry name" value="Nucleotide_cyclase"/>
</dbReference>
<dbReference type="Gene3D" id="3.30.450.40">
    <property type="match status" value="1"/>
</dbReference>
<sequence>MHNERYLDTAELDKLNSGGDITMPVSFILDISRSKSLQDVLNVVANWIHHLFKAERVSITIKENEHFLKLYSISGNRAIPLDFLMPIKDTFVGGVFSSGRLAICDDLSMSDKLDCQMLYHKGMGCCMDAPMLQGDNCIGTLNVAHQDKFFYSTRDAVILQCLAHWLALNIQLYLQVDEMKVLASTDYLTGIYNRRAFMAEGQSRVAHSLLTGVPCTVAILDIDNFKELNDRYGHEAGDLVLRQLAAAVCTVVREHDVFARIGGEEFALIIAGGSHDDSDDIFEKIRALIEELLIEYGEYTIQVTTSIGASVSTPADVEIGHLLRRADMALYQAKSAGKNRVIFEL</sequence>
<dbReference type="GO" id="GO:0052621">
    <property type="term" value="F:diguanylate cyclase activity"/>
    <property type="evidence" value="ECO:0007669"/>
    <property type="project" value="UniProtKB-EC"/>
</dbReference>
<dbReference type="SUPFAM" id="SSF55073">
    <property type="entry name" value="Nucleotide cyclase"/>
    <property type="match status" value="1"/>
</dbReference>